<dbReference type="GO" id="GO:0006298">
    <property type="term" value="P:mismatch repair"/>
    <property type="evidence" value="ECO:0007669"/>
    <property type="project" value="TreeGrafter"/>
</dbReference>
<evidence type="ECO:0000256" key="5">
    <source>
        <dbReference type="ARBA" id="ARBA00022723"/>
    </source>
</evidence>
<dbReference type="PANTHER" id="PTHR10954">
    <property type="entry name" value="RIBONUCLEASE H2 SUBUNIT A"/>
    <property type="match status" value="1"/>
</dbReference>
<evidence type="ECO:0000256" key="6">
    <source>
        <dbReference type="ARBA" id="ARBA00022759"/>
    </source>
</evidence>
<dbReference type="InterPro" id="IPR001352">
    <property type="entry name" value="RNase_HII/HIII"/>
</dbReference>
<dbReference type="FunFam" id="3.30.420.10:FF:000016">
    <property type="entry name" value="Ribonuclease"/>
    <property type="match status" value="1"/>
</dbReference>
<dbReference type="EC" id="3.1.26.4" evidence="9"/>
<dbReference type="Pfam" id="PF01351">
    <property type="entry name" value="RNase_HII"/>
    <property type="match status" value="1"/>
</dbReference>
<comment type="catalytic activity">
    <reaction evidence="1 8 9">
        <text>Endonucleolytic cleavage to 5'-phosphomonoester.</text>
        <dbReference type="EC" id="3.1.26.4"/>
    </reaction>
</comment>
<dbReference type="Gene3D" id="1.10.10.460">
    <property type="entry name" value="Ribonuclease hii. Domain 2"/>
    <property type="match status" value="1"/>
</dbReference>
<dbReference type="InterPro" id="IPR023160">
    <property type="entry name" value="RNase_HII_hlx-loop-hlx_cap_dom"/>
</dbReference>
<dbReference type="GO" id="GO:0003723">
    <property type="term" value="F:RNA binding"/>
    <property type="evidence" value="ECO:0007669"/>
    <property type="project" value="UniProtKB-UniRule"/>
</dbReference>
<dbReference type="GO" id="GO:0004523">
    <property type="term" value="F:RNA-DNA hybrid ribonuclease activity"/>
    <property type="evidence" value="ECO:0007669"/>
    <property type="project" value="UniProtKB-UniRule"/>
</dbReference>
<dbReference type="PANTHER" id="PTHR10954:SF7">
    <property type="entry name" value="RIBONUCLEASE H2 SUBUNIT A"/>
    <property type="match status" value="1"/>
</dbReference>
<comment type="cofactor">
    <cofactor evidence="8">
        <name>Mn(2+)</name>
        <dbReference type="ChEBI" id="CHEBI:29035"/>
    </cofactor>
    <cofactor evidence="8">
        <name>Mg(2+)</name>
        <dbReference type="ChEBI" id="CHEBI:18420"/>
    </cofactor>
    <text evidence="8">Manganese or magnesium. Binds 1 divalent metal ion per monomer in the absence of substrate. May bind a second metal ion after substrate binding.</text>
</comment>
<evidence type="ECO:0000256" key="1">
    <source>
        <dbReference type="ARBA" id="ARBA00000077"/>
    </source>
</evidence>
<feature type="domain" description="RNase H type-2" evidence="10">
    <location>
        <begin position="55"/>
        <end position="275"/>
    </location>
</feature>
<evidence type="ECO:0000313" key="11">
    <source>
        <dbReference type="EMBL" id="KAJ2672885.1"/>
    </source>
</evidence>
<reference evidence="11" key="1">
    <citation type="submission" date="2022-07" db="EMBL/GenBank/DDBJ databases">
        <title>Phylogenomic reconstructions and comparative analyses of Kickxellomycotina fungi.</title>
        <authorList>
            <person name="Reynolds N.K."/>
            <person name="Stajich J.E."/>
            <person name="Barry K."/>
            <person name="Grigoriev I.V."/>
            <person name="Crous P."/>
            <person name="Smith M.E."/>
        </authorList>
    </citation>
    <scope>NUCLEOTIDE SEQUENCE</scope>
    <source>
        <strain evidence="11">NRRL 3115</strain>
    </source>
</reference>
<dbReference type="GO" id="GO:0043137">
    <property type="term" value="P:DNA replication, removal of RNA primer"/>
    <property type="evidence" value="ECO:0007669"/>
    <property type="project" value="TreeGrafter"/>
</dbReference>
<evidence type="ECO:0000256" key="4">
    <source>
        <dbReference type="ARBA" id="ARBA00022722"/>
    </source>
</evidence>
<dbReference type="OrthoDB" id="7462577at2759"/>
<comment type="caution">
    <text evidence="11">The sequence shown here is derived from an EMBL/GenBank/DDBJ whole genome shotgun (WGS) entry which is preliminary data.</text>
</comment>
<proteinExistence type="inferred from homology"/>
<keyword evidence="5 8" id="KW-0479">Metal-binding</keyword>
<dbReference type="Gene3D" id="3.30.420.10">
    <property type="entry name" value="Ribonuclease H-like superfamily/Ribonuclease H"/>
    <property type="match status" value="1"/>
</dbReference>
<accession>A0A9W8KV52</accession>
<dbReference type="AlphaFoldDB" id="A0A9W8KV52"/>
<evidence type="ECO:0000256" key="7">
    <source>
        <dbReference type="ARBA" id="ARBA00022801"/>
    </source>
</evidence>
<organism evidence="11 12">
    <name type="scientific">Coemansia spiralis</name>
    <dbReference type="NCBI Taxonomy" id="417178"/>
    <lineage>
        <taxon>Eukaryota</taxon>
        <taxon>Fungi</taxon>
        <taxon>Fungi incertae sedis</taxon>
        <taxon>Zoopagomycota</taxon>
        <taxon>Kickxellomycotina</taxon>
        <taxon>Kickxellomycetes</taxon>
        <taxon>Kickxellales</taxon>
        <taxon>Kickxellaceae</taxon>
        <taxon>Coemansia</taxon>
    </lineage>
</organism>
<dbReference type="CDD" id="cd07181">
    <property type="entry name" value="RNase_HII_eukaryota_like"/>
    <property type="match status" value="1"/>
</dbReference>
<evidence type="ECO:0000256" key="3">
    <source>
        <dbReference type="ARBA" id="ARBA00007058"/>
    </source>
</evidence>
<sequence>MLGKHTDDELETTTNVKRVKAADSLQVFRELQMPIPGVLAQSYTFFSPHQAASEEYVLGVDEAGRGPVLGPMVYSACFCPISAYVHLKSLGFADSKQLSEDQRSKLFARLQTEEHAGWAVRCISPRDISQCMLRRTKYNLNSLAHDATIQLLREINQKANIRQVFIDTVGPPASYQKKLQQLFPSMEITVAKKADSLYPIVSAASVCAKVVRDAHLENWVFAEPLEVSRVFGSGYPGDPNTVRWLRESLDPVFGYPSIIRFSWSTCTKLLEESAVAVVWADEDEKHTKLTSKWFGGASNRRTRSKFFSRRPALILTTSL</sequence>
<feature type="binding site" evidence="8">
    <location>
        <position position="62"/>
    </location>
    <ligand>
        <name>a divalent metal cation</name>
        <dbReference type="ChEBI" id="CHEBI:60240"/>
    </ligand>
</feature>
<comment type="function">
    <text evidence="9">Endonuclease that specifically degrades the RNA of RNA-DNA hybrids.</text>
</comment>
<dbReference type="PROSITE" id="PS51975">
    <property type="entry name" value="RNASE_H_2"/>
    <property type="match status" value="1"/>
</dbReference>
<dbReference type="InterPro" id="IPR004649">
    <property type="entry name" value="RNase_H2_suA"/>
</dbReference>
<evidence type="ECO:0000256" key="2">
    <source>
        <dbReference type="ARBA" id="ARBA00001946"/>
    </source>
</evidence>
<name>A0A9W8KV52_9FUNG</name>
<dbReference type="SUPFAM" id="SSF53098">
    <property type="entry name" value="Ribonuclease H-like"/>
    <property type="match status" value="1"/>
</dbReference>
<evidence type="ECO:0000256" key="9">
    <source>
        <dbReference type="RuleBase" id="RU003515"/>
    </source>
</evidence>
<keyword evidence="6 8" id="KW-0255">Endonuclease</keyword>
<keyword evidence="4 8" id="KW-0540">Nuclease</keyword>
<keyword evidence="7 8" id="KW-0378">Hydrolase</keyword>
<dbReference type="InterPro" id="IPR036397">
    <property type="entry name" value="RNaseH_sf"/>
</dbReference>
<dbReference type="EMBL" id="JANBTW010000075">
    <property type="protein sequence ID" value="KAJ2672885.1"/>
    <property type="molecule type" value="Genomic_DNA"/>
</dbReference>
<gene>
    <name evidence="11" type="ORF">GGI25_004928</name>
</gene>
<protein>
    <recommendedName>
        <fullName evidence="9">Ribonuclease</fullName>
        <ecNumber evidence="9">3.1.26.4</ecNumber>
    </recommendedName>
</protein>
<dbReference type="Proteomes" id="UP001151518">
    <property type="component" value="Unassembled WGS sequence"/>
</dbReference>
<feature type="binding site" evidence="8">
    <location>
        <position position="167"/>
    </location>
    <ligand>
        <name>a divalent metal cation</name>
        <dbReference type="ChEBI" id="CHEBI:60240"/>
    </ligand>
</feature>
<evidence type="ECO:0000313" key="12">
    <source>
        <dbReference type="Proteomes" id="UP001151518"/>
    </source>
</evidence>
<comment type="similarity">
    <text evidence="3">Belongs to the RNase HII family. Eukaryotic subfamily.</text>
</comment>
<evidence type="ECO:0000259" key="10">
    <source>
        <dbReference type="PROSITE" id="PS51975"/>
    </source>
</evidence>
<feature type="binding site" evidence="8">
    <location>
        <position position="61"/>
    </location>
    <ligand>
        <name>a divalent metal cation</name>
        <dbReference type="ChEBI" id="CHEBI:60240"/>
    </ligand>
</feature>
<comment type="cofactor">
    <cofactor evidence="2">
        <name>Mg(2+)</name>
        <dbReference type="ChEBI" id="CHEBI:18420"/>
    </cofactor>
</comment>
<dbReference type="GO" id="GO:0032299">
    <property type="term" value="C:ribonuclease H2 complex"/>
    <property type="evidence" value="ECO:0007669"/>
    <property type="project" value="TreeGrafter"/>
</dbReference>
<dbReference type="NCBIfam" id="TIGR00729">
    <property type="entry name" value="ribonuclease HII"/>
    <property type="match status" value="1"/>
</dbReference>
<evidence type="ECO:0000256" key="8">
    <source>
        <dbReference type="PROSITE-ProRule" id="PRU01319"/>
    </source>
</evidence>
<dbReference type="InterPro" id="IPR012337">
    <property type="entry name" value="RNaseH-like_sf"/>
</dbReference>
<dbReference type="FunFam" id="1.10.10.460:FF:000001">
    <property type="entry name" value="Ribonuclease"/>
    <property type="match status" value="1"/>
</dbReference>
<dbReference type="InterPro" id="IPR024567">
    <property type="entry name" value="RNase_HII/HIII_dom"/>
</dbReference>
<dbReference type="GO" id="GO:0046872">
    <property type="term" value="F:metal ion binding"/>
    <property type="evidence" value="ECO:0007669"/>
    <property type="project" value="UniProtKB-KW"/>
</dbReference>